<protein>
    <recommendedName>
        <fullName evidence="1">Vacuolar sorting protein 39/Transforming growth factor beta receptor-associated zinc finger domain-containing protein</fullName>
    </recommendedName>
</protein>
<dbReference type="EMBL" id="JBICBT010000207">
    <property type="protein sequence ID" value="KAL3120788.1"/>
    <property type="molecule type" value="Genomic_DNA"/>
</dbReference>
<dbReference type="InterPro" id="IPR032914">
    <property type="entry name" value="Vam6/VPS39/TRAP1"/>
</dbReference>
<dbReference type="Proteomes" id="UP001620626">
    <property type="component" value="Unassembled WGS sequence"/>
</dbReference>
<sequence length="842" mass="94450">MGRVLVFSTKGGVNWENEAALEGLGFDETSREPISQICCASALDLILLVVGDELVGLEMKDELQVLNFCSSVSRCAINSHPSLDDPFAVQLAVAHSQKPFVHIGTVADAEFVGDRKVSTVGRVVKMSFSGHCLCYSTESGAFYVQNLQAKSGGALKLFDGATDGHAICTFGMEEFALSGVHELVVFVNMQGVSSRPPISVSGRNRIVGLSLKEPFLHVLSEDGTVSIFSTVDAHLVQSLAFPTDEVQEVRQNIYCRSPAPITCQLENIDGVILIASPGDSALYELVPVSVVVQIEEQIQLRNLDSALSMLDKSAAFCLNDVEIVELNHLRKKLAFLFLQNANFSNGIALLSSIDGTDCSLAFLSLVVNQRPQLGMDPITHNDQNQVPIDGTFPEIPLEFVKQYLEETIRQRDGSHHQFIALFSCCLARIYAILEDFDSLFRHCDANEWNSAEFRHWLSTERRRPNWAAKLAVQRHCWTEAFATWEGQIGPNGQRKADEEEEREMMEECYATLFKVQKYSEMAASLPWLVRLNAKVCMEAIDALEEANPNEKCPPEEIVKLFQNSEPILVLRYLDSRIYELKVPFLHDKLLDLYVHFTRSDKSGQKERNDGTDPLTENEFRQKLRHFLLFSDHLNSEKAAKTFLKEKSGKFHIEAILAEANEHNAVDCLQKLMGSAAETDFSPSIKELFSAGQLLCTRFPSPEMLTTMLTLHLRLSSADSSLRANVVQILALLDCATDAAAVLRNVPDDLRSSALVCSFLRRHVAQRTNAKQWEKMRRELVAREQSRTERELGTRSACTKFRVDEQTKCGICERRLKADDEFVRHPHNGQLTHLRCFDERQSV</sequence>
<accession>A0ABD2LZW3</accession>
<proteinExistence type="predicted"/>
<evidence type="ECO:0000259" key="1">
    <source>
        <dbReference type="Pfam" id="PF10367"/>
    </source>
</evidence>
<dbReference type="InterPro" id="IPR019453">
    <property type="entry name" value="VPS39/TGFA1_Znf"/>
</dbReference>
<dbReference type="PANTHER" id="PTHR12894:SF27">
    <property type="entry name" value="TRANSFORMING GROWTH FACTOR-BETA RECEPTOR-ASSOCIATED PROTEIN 1"/>
    <property type="match status" value="1"/>
</dbReference>
<evidence type="ECO:0000313" key="3">
    <source>
        <dbReference type="Proteomes" id="UP001620626"/>
    </source>
</evidence>
<gene>
    <name evidence="2" type="ORF">niasHT_008080</name>
</gene>
<reference evidence="2 3" key="1">
    <citation type="submission" date="2024-10" db="EMBL/GenBank/DDBJ databases">
        <authorList>
            <person name="Kim D."/>
        </authorList>
    </citation>
    <scope>NUCLEOTIDE SEQUENCE [LARGE SCALE GENOMIC DNA]</scope>
    <source>
        <strain evidence="2">BH-2024</strain>
    </source>
</reference>
<dbReference type="AlphaFoldDB" id="A0ABD2LZW3"/>
<comment type="caution">
    <text evidence="2">The sequence shown here is derived from an EMBL/GenBank/DDBJ whole genome shotgun (WGS) entry which is preliminary data.</text>
</comment>
<feature type="domain" description="Vacuolar sorting protein 39/Transforming growth factor beta receptor-associated zinc finger" evidence="1">
    <location>
        <begin position="799"/>
        <end position="838"/>
    </location>
</feature>
<dbReference type="PANTHER" id="PTHR12894">
    <property type="entry name" value="CNH DOMAIN CONTAINING"/>
    <property type="match status" value="1"/>
</dbReference>
<organism evidence="2 3">
    <name type="scientific">Heterodera trifolii</name>
    <dbReference type="NCBI Taxonomy" id="157864"/>
    <lineage>
        <taxon>Eukaryota</taxon>
        <taxon>Metazoa</taxon>
        <taxon>Ecdysozoa</taxon>
        <taxon>Nematoda</taxon>
        <taxon>Chromadorea</taxon>
        <taxon>Rhabditida</taxon>
        <taxon>Tylenchina</taxon>
        <taxon>Tylenchomorpha</taxon>
        <taxon>Tylenchoidea</taxon>
        <taxon>Heteroderidae</taxon>
        <taxon>Heteroderinae</taxon>
        <taxon>Heterodera</taxon>
    </lineage>
</organism>
<keyword evidence="3" id="KW-1185">Reference proteome</keyword>
<dbReference type="Pfam" id="PF10367">
    <property type="entry name" value="zf-Vps39_C"/>
    <property type="match status" value="1"/>
</dbReference>
<evidence type="ECO:0000313" key="2">
    <source>
        <dbReference type="EMBL" id="KAL3120788.1"/>
    </source>
</evidence>
<name>A0ABD2LZW3_9BILA</name>